<dbReference type="STRING" id="587909.SAMN05421810_106156"/>
<reference evidence="2" key="1">
    <citation type="submission" date="2016-10" db="EMBL/GenBank/DDBJ databases">
        <authorList>
            <person name="Varghese N."/>
            <person name="Submissions S."/>
        </authorList>
    </citation>
    <scope>NUCLEOTIDE SEQUENCE [LARGE SCALE GENOMIC DNA]</scope>
    <source>
        <strain evidence="2">CGMCC 4.5579</strain>
    </source>
</reference>
<sequence length="45" mass="5056">MPSGCWLTTGEVGRWRYPVVLLGDAAHPMAPFLGQRCLRSVPSRW</sequence>
<dbReference type="Proteomes" id="UP000198727">
    <property type="component" value="Unassembled WGS sequence"/>
</dbReference>
<gene>
    <name evidence="1" type="ORF">SAMN05421810_106156</name>
</gene>
<evidence type="ECO:0008006" key="3">
    <source>
        <dbReference type="Google" id="ProtNLM"/>
    </source>
</evidence>
<protein>
    <recommendedName>
        <fullName evidence="3">FAD binding domain-containing protein</fullName>
    </recommendedName>
</protein>
<accession>A0A1I5XMS2</accession>
<keyword evidence="2" id="KW-1185">Reference proteome</keyword>
<dbReference type="InterPro" id="IPR036188">
    <property type="entry name" value="FAD/NAD-bd_sf"/>
</dbReference>
<dbReference type="AlphaFoldDB" id="A0A1I5XMS2"/>
<dbReference type="EMBL" id="FOWW01000006">
    <property type="protein sequence ID" value="SFQ33106.1"/>
    <property type="molecule type" value="Genomic_DNA"/>
</dbReference>
<evidence type="ECO:0000313" key="1">
    <source>
        <dbReference type="EMBL" id="SFQ33106.1"/>
    </source>
</evidence>
<evidence type="ECO:0000313" key="2">
    <source>
        <dbReference type="Proteomes" id="UP000198727"/>
    </source>
</evidence>
<name>A0A1I5XMS2_9PSEU</name>
<proteinExistence type="predicted"/>
<dbReference type="Gene3D" id="3.50.50.60">
    <property type="entry name" value="FAD/NAD(P)-binding domain"/>
    <property type="match status" value="1"/>
</dbReference>
<organism evidence="1 2">
    <name type="scientific">Amycolatopsis arida</name>
    <dbReference type="NCBI Taxonomy" id="587909"/>
    <lineage>
        <taxon>Bacteria</taxon>
        <taxon>Bacillati</taxon>
        <taxon>Actinomycetota</taxon>
        <taxon>Actinomycetes</taxon>
        <taxon>Pseudonocardiales</taxon>
        <taxon>Pseudonocardiaceae</taxon>
        <taxon>Amycolatopsis</taxon>
    </lineage>
</organism>